<evidence type="ECO:0000256" key="1">
    <source>
        <dbReference type="SAM" id="MobiDB-lite"/>
    </source>
</evidence>
<comment type="caution">
    <text evidence="2">The sequence shown here is derived from an EMBL/GenBank/DDBJ whole genome shotgun (WGS) entry which is preliminary data.</text>
</comment>
<reference evidence="3" key="1">
    <citation type="submission" date="2022-10" db="EMBL/GenBank/DDBJ databases">
        <title>Genome assembly of Pristionchus species.</title>
        <authorList>
            <person name="Yoshida K."/>
            <person name="Sommer R.J."/>
        </authorList>
    </citation>
    <scope>NUCLEOTIDE SEQUENCE [LARGE SCALE GENOMIC DNA]</scope>
    <source>
        <strain evidence="3">RS5460</strain>
    </source>
</reference>
<dbReference type="Proteomes" id="UP001328107">
    <property type="component" value="Unassembled WGS sequence"/>
</dbReference>
<feature type="region of interest" description="Disordered" evidence="1">
    <location>
        <begin position="58"/>
        <end position="79"/>
    </location>
</feature>
<feature type="non-terminal residue" evidence="2">
    <location>
        <position position="1"/>
    </location>
</feature>
<evidence type="ECO:0000313" key="2">
    <source>
        <dbReference type="EMBL" id="GMR37955.1"/>
    </source>
</evidence>
<proteinExistence type="predicted"/>
<sequence length="193" mass="21860">SPTLPPNFISRIVSMDEESLKTMRLISRSWNTAVLRHLSDPRFQPALERVFIAQASDADYDDVDEDDEEESEENNDETRSWDVRMWAIVPDTCAAARIGLGDWLSVHEGFSDALEVTCGPQKIVKMENDQENKEVEKKKQGTPNGRLARFFSMFSRVETLVLAGSPSLNNFGEGTLGNLHVNRLELRGFNERD</sequence>
<feature type="compositionally biased region" description="Acidic residues" evidence="1">
    <location>
        <begin position="58"/>
        <end position="75"/>
    </location>
</feature>
<dbReference type="AlphaFoldDB" id="A0AAN5CBD9"/>
<keyword evidence="3" id="KW-1185">Reference proteome</keyword>
<name>A0AAN5CBD9_9BILA</name>
<feature type="non-terminal residue" evidence="2">
    <location>
        <position position="193"/>
    </location>
</feature>
<protein>
    <submittedName>
        <fullName evidence="2">Uncharacterized protein</fullName>
    </submittedName>
</protein>
<accession>A0AAN5CBD9</accession>
<dbReference type="EMBL" id="BTRK01000002">
    <property type="protein sequence ID" value="GMR37955.1"/>
    <property type="molecule type" value="Genomic_DNA"/>
</dbReference>
<evidence type="ECO:0000313" key="3">
    <source>
        <dbReference type="Proteomes" id="UP001328107"/>
    </source>
</evidence>
<gene>
    <name evidence="2" type="ORF">PMAYCL1PPCAC_08150</name>
</gene>
<organism evidence="2 3">
    <name type="scientific">Pristionchus mayeri</name>
    <dbReference type="NCBI Taxonomy" id="1317129"/>
    <lineage>
        <taxon>Eukaryota</taxon>
        <taxon>Metazoa</taxon>
        <taxon>Ecdysozoa</taxon>
        <taxon>Nematoda</taxon>
        <taxon>Chromadorea</taxon>
        <taxon>Rhabditida</taxon>
        <taxon>Rhabditina</taxon>
        <taxon>Diplogasteromorpha</taxon>
        <taxon>Diplogasteroidea</taxon>
        <taxon>Neodiplogasteridae</taxon>
        <taxon>Pristionchus</taxon>
    </lineage>
</organism>